<reference evidence="2 3" key="1">
    <citation type="journal article" date="2023" name="Plants (Basel)">
        <title>Bridging the Gap: Combining Genomics and Transcriptomics Approaches to Understand Stylosanthes scabra, an Orphan Legume from the Brazilian Caatinga.</title>
        <authorList>
            <person name="Ferreira-Neto J.R.C."/>
            <person name="da Silva M.D."/>
            <person name="Binneck E."/>
            <person name="de Melo N.F."/>
            <person name="da Silva R.H."/>
            <person name="de Melo A.L.T.M."/>
            <person name="Pandolfi V."/>
            <person name="Bustamante F.O."/>
            <person name="Brasileiro-Vidal A.C."/>
            <person name="Benko-Iseppon A.M."/>
        </authorList>
    </citation>
    <scope>NUCLEOTIDE SEQUENCE [LARGE SCALE GENOMIC DNA]</scope>
    <source>
        <tissue evidence="2">Leaves</tissue>
    </source>
</reference>
<protein>
    <recommendedName>
        <fullName evidence="4">Retrotransposon gag domain-containing protein</fullName>
    </recommendedName>
</protein>
<evidence type="ECO:0008006" key="4">
    <source>
        <dbReference type="Google" id="ProtNLM"/>
    </source>
</evidence>
<dbReference type="EMBL" id="JASCZI010121041">
    <property type="protein sequence ID" value="MED6159173.1"/>
    <property type="molecule type" value="Genomic_DNA"/>
</dbReference>
<accession>A0ABU6UGE1</accession>
<evidence type="ECO:0000256" key="1">
    <source>
        <dbReference type="SAM" id="MobiDB-lite"/>
    </source>
</evidence>
<comment type="caution">
    <text evidence="2">The sequence shown here is derived from an EMBL/GenBank/DDBJ whole genome shotgun (WGS) entry which is preliminary data.</text>
</comment>
<name>A0ABU6UGE1_9FABA</name>
<sequence>MVKTTDAYACKLSMRTHLCRNSLLGVPPTSRCVCMASLLRTHLVQHWPSRFCCDPFIPFALSGHFRTELRLLYPETLKRTHQGIMRNGKQFKTHNEDVRKTFQPTPKFETYTQFIKDKSEIIKEILNSKLIKPPSKAGNYKDQKYVDRSKYCTFHKKHGHNTSDCVIANDLLEKLARQGHLNKYISGRMARKSTESSSHSKSKDKHIIDGTPEMEGELLYISGGFAGGGNTISARNRSFKSMMAVEGAEL</sequence>
<keyword evidence="3" id="KW-1185">Reference proteome</keyword>
<evidence type="ECO:0000313" key="2">
    <source>
        <dbReference type="EMBL" id="MED6159173.1"/>
    </source>
</evidence>
<organism evidence="2 3">
    <name type="scientific">Stylosanthes scabra</name>
    <dbReference type="NCBI Taxonomy" id="79078"/>
    <lineage>
        <taxon>Eukaryota</taxon>
        <taxon>Viridiplantae</taxon>
        <taxon>Streptophyta</taxon>
        <taxon>Embryophyta</taxon>
        <taxon>Tracheophyta</taxon>
        <taxon>Spermatophyta</taxon>
        <taxon>Magnoliopsida</taxon>
        <taxon>eudicotyledons</taxon>
        <taxon>Gunneridae</taxon>
        <taxon>Pentapetalae</taxon>
        <taxon>rosids</taxon>
        <taxon>fabids</taxon>
        <taxon>Fabales</taxon>
        <taxon>Fabaceae</taxon>
        <taxon>Papilionoideae</taxon>
        <taxon>50 kb inversion clade</taxon>
        <taxon>dalbergioids sensu lato</taxon>
        <taxon>Dalbergieae</taxon>
        <taxon>Pterocarpus clade</taxon>
        <taxon>Stylosanthes</taxon>
    </lineage>
</organism>
<feature type="region of interest" description="Disordered" evidence="1">
    <location>
        <begin position="187"/>
        <end position="208"/>
    </location>
</feature>
<dbReference type="Proteomes" id="UP001341840">
    <property type="component" value="Unassembled WGS sequence"/>
</dbReference>
<gene>
    <name evidence="2" type="ORF">PIB30_039851</name>
</gene>
<evidence type="ECO:0000313" key="3">
    <source>
        <dbReference type="Proteomes" id="UP001341840"/>
    </source>
</evidence>
<proteinExistence type="predicted"/>